<protein>
    <submittedName>
        <fullName evidence="2">Nr2c2ap protein</fullName>
    </submittedName>
</protein>
<proteinExistence type="predicted"/>
<dbReference type="Gene3D" id="2.60.120.260">
    <property type="entry name" value="Galactose-binding domain-like"/>
    <property type="match status" value="1"/>
</dbReference>
<gene>
    <name evidence="2" type="primary">nr2c2ap</name>
    <name evidence="2" type="ORF">g.3373</name>
</gene>
<dbReference type="SUPFAM" id="SSF49785">
    <property type="entry name" value="Galactose-binding domain-like"/>
    <property type="match status" value="1"/>
</dbReference>
<reference evidence="2" key="1">
    <citation type="submission" date="2015-01" db="EMBL/GenBank/DDBJ databases">
        <title>Transcriptome Assembly of Fopius arisanus.</title>
        <authorList>
            <person name="Geib S."/>
        </authorList>
    </citation>
    <scope>NUCLEOTIDE SEQUENCE</scope>
</reference>
<evidence type="ECO:0000259" key="1">
    <source>
        <dbReference type="Pfam" id="PF00754"/>
    </source>
</evidence>
<dbReference type="EMBL" id="GBYB01010029">
    <property type="protein sequence ID" value="JAG79796.1"/>
    <property type="molecule type" value="Transcribed_RNA"/>
</dbReference>
<organism evidence="2">
    <name type="scientific">Fopius arisanus</name>
    <dbReference type="NCBI Taxonomy" id="64838"/>
    <lineage>
        <taxon>Eukaryota</taxon>
        <taxon>Metazoa</taxon>
        <taxon>Ecdysozoa</taxon>
        <taxon>Arthropoda</taxon>
        <taxon>Hexapoda</taxon>
        <taxon>Insecta</taxon>
        <taxon>Pterygota</taxon>
        <taxon>Neoptera</taxon>
        <taxon>Endopterygota</taxon>
        <taxon>Hymenoptera</taxon>
        <taxon>Apocrita</taxon>
        <taxon>Ichneumonoidea</taxon>
        <taxon>Braconidae</taxon>
        <taxon>Opiinae</taxon>
        <taxon>Fopius</taxon>
    </lineage>
</organism>
<dbReference type="InterPro" id="IPR008979">
    <property type="entry name" value="Galactose-bd-like_sf"/>
</dbReference>
<accession>A0A0C9R1L0</accession>
<name>A0A0C9R1L0_9HYME</name>
<dbReference type="InterPro" id="IPR000421">
    <property type="entry name" value="FA58C"/>
</dbReference>
<evidence type="ECO:0000313" key="2">
    <source>
        <dbReference type="EMBL" id="JAG79796.1"/>
    </source>
</evidence>
<dbReference type="AlphaFoldDB" id="A0A0C9R1L0"/>
<feature type="domain" description="F5/8 type C" evidence="1">
    <location>
        <begin position="20"/>
        <end position="122"/>
    </location>
</feature>
<sequence length="139" mass="16117">MNLLKKLSFKCSVSSVQGKDVKLYGKQNMFDSVAETSWNSNEGTPQWIIIRFEEPQAVSKFSFQFQGGFVAKTLLIHVETEDGKQILEETFYPEDINSIQTFILNRPIKNKEAAKIKFLFPSSTDFFGRRILYELEIYE</sequence>
<dbReference type="Pfam" id="PF00754">
    <property type="entry name" value="F5_F8_type_C"/>
    <property type="match status" value="1"/>
</dbReference>